<proteinExistence type="predicted"/>
<dbReference type="EMBL" id="GGEC01084716">
    <property type="protein sequence ID" value="MBX65200.1"/>
    <property type="molecule type" value="Transcribed_RNA"/>
</dbReference>
<keyword evidence="1" id="KW-0472">Membrane</keyword>
<dbReference type="AlphaFoldDB" id="A0A2P2QDU5"/>
<accession>A0A2P2QDU5</accession>
<name>A0A2P2QDU5_RHIMU</name>
<keyword evidence="1" id="KW-1133">Transmembrane helix</keyword>
<reference evidence="2" key="1">
    <citation type="submission" date="2018-02" db="EMBL/GenBank/DDBJ databases">
        <title>Rhizophora mucronata_Transcriptome.</title>
        <authorList>
            <person name="Meera S.P."/>
            <person name="Sreeshan A."/>
            <person name="Augustine A."/>
        </authorList>
    </citation>
    <scope>NUCLEOTIDE SEQUENCE</scope>
    <source>
        <tissue evidence="2">Leaf</tissue>
    </source>
</reference>
<sequence>MIISLCIFLDLYVLGFLAVTFLNLGRS</sequence>
<evidence type="ECO:0000256" key="1">
    <source>
        <dbReference type="SAM" id="Phobius"/>
    </source>
</evidence>
<keyword evidence="1" id="KW-0812">Transmembrane</keyword>
<protein>
    <submittedName>
        <fullName evidence="2">Uncharacterized protein</fullName>
    </submittedName>
</protein>
<feature type="transmembrane region" description="Helical" evidence="1">
    <location>
        <begin position="7"/>
        <end position="25"/>
    </location>
</feature>
<organism evidence="2">
    <name type="scientific">Rhizophora mucronata</name>
    <name type="common">Asiatic mangrove</name>
    <dbReference type="NCBI Taxonomy" id="61149"/>
    <lineage>
        <taxon>Eukaryota</taxon>
        <taxon>Viridiplantae</taxon>
        <taxon>Streptophyta</taxon>
        <taxon>Embryophyta</taxon>
        <taxon>Tracheophyta</taxon>
        <taxon>Spermatophyta</taxon>
        <taxon>Magnoliopsida</taxon>
        <taxon>eudicotyledons</taxon>
        <taxon>Gunneridae</taxon>
        <taxon>Pentapetalae</taxon>
        <taxon>rosids</taxon>
        <taxon>fabids</taxon>
        <taxon>Malpighiales</taxon>
        <taxon>Rhizophoraceae</taxon>
        <taxon>Rhizophora</taxon>
    </lineage>
</organism>
<evidence type="ECO:0000313" key="2">
    <source>
        <dbReference type="EMBL" id="MBX65200.1"/>
    </source>
</evidence>